<dbReference type="AlphaFoldDB" id="A0A645FV64"/>
<proteinExistence type="predicted"/>
<accession>A0A645FV64</accession>
<organism evidence="1">
    <name type="scientific">bioreactor metagenome</name>
    <dbReference type="NCBI Taxonomy" id="1076179"/>
    <lineage>
        <taxon>unclassified sequences</taxon>
        <taxon>metagenomes</taxon>
        <taxon>ecological metagenomes</taxon>
    </lineage>
</organism>
<comment type="caution">
    <text evidence="1">The sequence shown here is derived from an EMBL/GenBank/DDBJ whole genome shotgun (WGS) entry which is preliminary data.</text>
</comment>
<dbReference type="EMBL" id="VSSQ01065678">
    <property type="protein sequence ID" value="MPN18365.1"/>
    <property type="molecule type" value="Genomic_DNA"/>
</dbReference>
<dbReference type="PANTHER" id="PTHR35788:SF1">
    <property type="entry name" value="EXPORTED PROTEIN"/>
    <property type="match status" value="1"/>
</dbReference>
<name>A0A645FV64_9ZZZZ</name>
<sequence length="198" mass="22136">MVQPGEVFSVLRTIKAPIVANGYRISQVYSGDSLVEGSGGGVCQVSSTLYNAVVRAGLELVERHTHSFSVLYLPYGMDATIYAPSLDFKFRNTLDYPITIKGTAVDGRVTFSIISDEDAMGGISYKFTQTNIVEGEKHWKIEYTDDLDKGEEEILVYPHPKASVTVWRKTYKDGKLIKTILWDKVSYRELVGVKRVGR</sequence>
<gene>
    <name evidence="1" type="ORF">SDC9_165725</name>
</gene>
<dbReference type="Pfam" id="PF04294">
    <property type="entry name" value="VanW"/>
    <property type="match status" value="1"/>
</dbReference>
<protein>
    <recommendedName>
        <fullName evidence="2">Vancomycin B-type resistance protein VanW</fullName>
    </recommendedName>
</protein>
<dbReference type="PANTHER" id="PTHR35788">
    <property type="entry name" value="EXPORTED PROTEIN-RELATED"/>
    <property type="match status" value="1"/>
</dbReference>
<evidence type="ECO:0008006" key="2">
    <source>
        <dbReference type="Google" id="ProtNLM"/>
    </source>
</evidence>
<reference evidence="1" key="1">
    <citation type="submission" date="2019-08" db="EMBL/GenBank/DDBJ databases">
        <authorList>
            <person name="Kucharzyk K."/>
            <person name="Murdoch R.W."/>
            <person name="Higgins S."/>
            <person name="Loffler F."/>
        </authorList>
    </citation>
    <scope>NUCLEOTIDE SEQUENCE</scope>
</reference>
<evidence type="ECO:0000313" key="1">
    <source>
        <dbReference type="EMBL" id="MPN18365.1"/>
    </source>
</evidence>
<dbReference type="InterPro" id="IPR007391">
    <property type="entry name" value="Vancomycin_resist_VanW"/>
</dbReference>
<dbReference type="InterPro" id="IPR052913">
    <property type="entry name" value="Glycopeptide_resist_protein"/>
</dbReference>